<keyword evidence="7" id="KW-0732">Signal</keyword>
<evidence type="ECO:0000313" key="9">
    <source>
        <dbReference type="EMBL" id="GAA3030619.1"/>
    </source>
</evidence>
<proteinExistence type="inferred from homology"/>
<evidence type="ECO:0000256" key="4">
    <source>
        <dbReference type="ARBA" id="ARBA00050776"/>
    </source>
</evidence>
<dbReference type="InterPro" id="IPR000192">
    <property type="entry name" value="Aminotrans_V_dom"/>
</dbReference>
<keyword evidence="9" id="KW-0032">Aminotransferase</keyword>
<dbReference type="PANTHER" id="PTHR43586">
    <property type="entry name" value="CYSTEINE DESULFURASE"/>
    <property type="match status" value="1"/>
</dbReference>
<comment type="similarity">
    <text evidence="2">Belongs to the class-V pyridoxal-phosphate-dependent aminotransferase family. Csd subfamily.</text>
</comment>
<dbReference type="RefSeq" id="WP_344903308.1">
    <property type="nucleotide sequence ID" value="NZ_BAAAWD010000019.1"/>
</dbReference>
<evidence type="ECO:0000256" key="3">
    <source>
        <dbReference type="ARBA" id="ARBA00022898"/>
    </source>
</evidence>
<dbReference type="InterPro" id="IPR015421">
    <property type="entry name" value="PyrdxlP-dep_Trfase_major"/>
</dbReference>
<sequence length="453" mass="48433">MDHQGPRVGRRRLLGTGLLGAGALAGAALTGCTSDAASPARDPATGKQPPPFDPQDWESVRAQFPLDPSHAQFAAYVLAAHPAPVRRAIEEHRRGLDTDTDAYLHGEDRENAVREAAADYLGADAPDVALTDSTTMGLGLLYGGMRLLPGQDVLTTEHDFYATHESLRLLAARTGAPVRRVRLYDDPATASADEIVSRLRAGIGPRTRVVAITWVHSGTGVRTPVRAIADMIAEANRDRDAADRALLCVDGVHGLGAVADEVAELGCDFLVAGTHKWLFGPRGTGVLWGRGQAWDAMLPVIPTFSGRLDLQAGDEAGRSYRPYGPGGLVATPGGYHSFEHRWALGEAFAFHREIGRERVAARITEQATRLKAGLAALPNVRLVTPRSPELSAGLVCCEIDGVDAPAAAGRLRRDHRIVTSVTPYQEVYLRFGPGIVTTPEQVDQAVKAVSTLR</sequence>
<dbReference type="PROSITE" id="PS51257">
    <property type="entry name" value="PROKAR_LIPOPROTEIN"/>
    <property type="match status" value="1"/>
</dbReference>
<dbReference type="InterPro" id="IPR015424">
    <property type="entry name" value="PyrdxlP-dep_Trfase"/>
</dbReference>
<feature type="chain" id="PRO_5047162840" evidence="7">
    <location>
        <begin position="28"/>
        <end position="453"/>
    </location>
</feature>
<comment type="caution">
    <text evidence="9">The sequence shown here is derived from an EMBL/GenBank/DDBJ whole genome shotgun (WGS) entry which is preliminary data.</text>
</comment>
<gene>
    <name evidence="9" type="ORF">GCM10017559_66730</name>
</gene>
<dbReference type="PROSITE" id="PS51318">
    <property type="entry name" value="TAT"/>
    <property type="match status" value="1"/>
</dbReference>
<dbReference type="InterPro" id="IPR015422">
    <property type="entry name" value="PyrdxlP-dep_Trfase_small"/>
</dbReference>
<dbReference type="Gene3D" id="3.90.1150.10">
    <property type="entry name" value="Aspartate Aminotransferase, domain 1"/>
    <property type="match status" value="1"/>
</dbReference>
<evidence type="ECO:0000256" key="1">
    <source>
        <dbReference type="ARBA" id="ARBA00001933"/>
    </source>
</evidence>
<evidence type="ECO:0000259" key="8">
    <source>
        <dbReference type="Pfam" id="PF00266"/>
    </source>
</evidence>
<evidence type="ECO:0000256" key="7">
    <source>
        <dbReference type="SAM" id="SignalP"/>
    </source>
</evidence>
<evidence type="ECO:0000256" key="2">
    <source>
        <dbReference type="ARBA" id="ARBA00010447"/>
    </source>
</evidence>
<dbReference type="PROSITE" id="PS00595">
    <property type="entry name" value="AA_TRANSFER_CLASS_5"/>
    <property type="match status" value="1"/>
</dbReference>
<organism evidence="9 10">
    <name type="scientific">Streptosporangium longisporum</name>
    <dbReference type="NCBI Taxonomy" id="46187"/>
    <lineage>
        <taxon>Bacteria</taxon>
        <taxon>Bacillati</taxon>
        <taxon>Actinomycetota</taxon>
        <taxon>Actinomycetes</taxon>
        <taxon>Streptosporangiales</taxon>
        <taxon>Streptosporangiaceae</taxon>
        <taxon>Streptosporangium</taxon>
    </lineage>
</organism>
<feature type="region of interest" description="Disordered" evidence="6">
    <location>
        <begin position="33"/>
        <end position="56"/>
    </location>
</feature>
<dbReference type="PANTHER" id="PTHR43586:SF8">
    <property type="entry name" value="CYSTEINE DESULFURASE 1, CHLOROPLASTIC"/>
    <property type="match status" value="1"/>
</dbReference>
<feature type="signal peptide" evidence="7">
    <location>
        <begin position="1"/>
        <end position="27"/>
    </location>
</feature>
<dbReference type="Pfam" id="PF00266">
    <property type="entry name" value="Aminotran_5"/>
    <property type="match status" value="1"/>
</dbReference>
<keyword evidence="10" id="KW-1185">Reference proteome</keyword>
<dbReference type="SUPFAM" id="SSF53383">
    <property type="entry name" value="PLP-dependent transferases"/>
    <property type="match status" value="1"/>
</dbReference>
<comment type="cofactor">
    <cofactor evidence="1 5">
        <name>pyridoxal 5'-phosphate</name>
        <dbReference type="ChEBI" id="CHEBI:597326"/>
    </cofactor>
</comment>
<keyword evidence="3" id="KW-0663">Pyridoxal phosphate</keyword>
<evidence type="ECO:0000256" key="5">
    <source>
        <dbReference type="RuleBase" id="RU004504"/>
    </source>
</evidence>
<comment type="catalytic activity">
    <reaction evidence="4">
        <text>(sulfur carrier)-H + L-cysteine = (sulfur carrier)-SH + L-alanine</text>
        <dbReference type="Rhea" id="RHEA:43892"/>
        <dbReference type="Rhea" id="RHEA-COMP:14737"/>
        <dbReference type="Rhea" id="RHEA-COMP:14739"/>
        <dbReference type="ChEBI" id="CHEBI:29917"/>
        <dbReference type="ChEBI" id="CHEBI:35235"/>
        <dbReference type="ChEBI" id="CHEBI:57972"/>
        <dbReference type="ChEBI" id="CHEBI:64428"/>
        <dbReference type="EC" id="2.8.1.7"/>
    </reaction>
</comment>
<dbReference type="GO" id="GO:0008483">
    <property type="term" value="F:transaminase activity"/>
    <property type="evidence" value="ECO:0007669"/>
    <property type="project" value="UniProtKB-KW"/>
</dbReference>
<dbReference type="Gene3D" id="3.40.640.10">
    <property type="entry name" value="Type I PLP-dependent aspartate aminotransferase-like (Major domain)"/>
    <property type="match status" value="1"/>
</dbReference>
<dbReference type="InterPro" id="IPR006311">
    <property type="entry name" value="TAT_signal"/>
</dbReference>
<feature type="domain" description="Aminotransferase class V" evidence="8">
    <location>
        <begin position="111"/>
        <end position="413"/>
    </location>
</feature>
<dbReference type="Proteomes" id="UP001499930">
    <property type="component" value="Unassembled WGS sequence"/>
</dbReference>
<dbReference type="EMBL" id="BAAAWD010000019">
    <property type="protein sequence ID" value="GAA3030619.1"/>
    <property type="molecule type" value="Genomic_DNA"/>
</dbReference>
<evidence type="ECO:0000313" key="10">
    <source>
        <dbReference type="Proteomes" id="UP001499930"/>
    </source>
</evidence>
<accession>A0ABP6L5H4</accession>
<dbReference type="InterPro" id="IPR020578">
    <property type="entry name" value="Aminotrans_V_PyrdxlP_BS"/>
</dbReference>
<evidence type="ECO:0000256" key="6">
    <source>
        <dbReference type="SAM" id="MobiDB-lite"/>
    </source>
</evidence>
<keyword evidence="9" id="KW-0808">Transferase</keyword>
<protein>
    <submittedName>
        <fullName evidence="9">Aminotransferase class V-fold PLP-dependent enzyme</fullName>
    </submittedName>
</protein>
<name>A0ABP6L5H4_9ACTN</name>
<reference evidence="10" key="1">
    <citation type="journal article" date="2019" name="Int. J. Syst. Evol. Microbiol.">
        <title>The Global Catalogue of Microorganisms (GCM) 10K type strain sequencing project: providing services to taxonomists for standard genome sequencing and annotation.</title>
        <authorList>
            <consortium name="The Broad Institute Genomics Platform"/>
            <consortium name="The Broad Institute Genome Sequencing Center for Infectious Disease"/>
            <person name="Wu L."/>
            <person name="Ma J."/>
        </authorList>
    </citation>
    <scope>NUCLEOTIDE SEQUENCE [LARGE SCALE GENOMIC DNA]</scope>
    <source>
        <strain evidence="10">JCM 3106</strain>
    </source>
</reference>